<dbReference type="InterPro" id="IPR006103">
    <property type="entry name" value="Glyco_hydro_2_cat"/>
</dbReference>
<keyword evidence="8 10" id="KW-0326">Glycosidase</keyword>
<evidence type="ECO:0000256" key="3">
    <source>
        <dbReference type="ARBA" id="ARBA00007401"/>
    </source>
</evidence>
<comment type="caution">
    <text evidence="12">The sequence shown here is derived from an EMBL/GenBank/DDBJ whole genome shotgun (WGS) entry which is preliminary data.</text>
</comment>
<dbReference type="Proteomes" id="UP001258315">
    <property type="component" value="Unassembled WGS sequence"/>
</dbReference>
<keyword evidence="6 10" id="KW-0378">Hydrolase</keyword>
<dbReference type="InterPro" id="IPR017853">
    <property type="entry name" value="GH"/>
</dbReference>
<organism evidence="12 13">
    <name type="scientific">Mucilaginibacter terrae</name>
    <dbReference type="NCBI Taxonomy" id="1955052"/>
    <lineage>
        <taxon>Bacteria</taxon>
        <taxon>Pseudomonadati</taxon>
        <taxon>Bacteroidota</taxon>
        <taxon>Sphingobacteriia</taxon>
        <taxon>Sphingobacteriales</taxon>
        <taxon>Sphingobacteriaceae</taxon>
        <taxon>Mucilaginibacter</taxon>
    </lineage>
</organism>
<evidence type="ECO:0000256" key="9">
    <source>
        <dbReference type="ARBA" id="ARBA00032230"/>
    </source>
</evidence>
<dbReference type="RefSeq" id="WP_311950893.1">
    <property type="nucleotide sequence ID" value="NZ_JAVLVU010000001.1"/>
</dbReference>
<proteinExistence type="inferred from homology"/>
<dbReference type="SMART" id="SM01038">
    <property type="entry name" value="Bgal_small_N"/>
    <property type="match status" value="1"/>
</dbReference>
<dbReference type="Gene3D" id="2.60.40.10">
    <property type="entry name" value="Immunoglobulins"/>
    <property type="match status" value="2"/>
</dbReference>
<dbReference type="SUPFAM" id="SSF49303">
    <property type="entry name" value="beta-Galactosidase/glucuronidase domain"/>
    <property type="match status" value="2"/>
</dbReference>
<dbReference type="InterPro" id="IPR050347">
    <property type="entry name" value="Bact_Beta-galactosidase"/>
</dbReference>
<dbReference type="Pfam" id="PF00703">
    <property type="entry name" value="Glyco_hydro_2"/>
    <property type="match status" value="1"/>
</dbReference>
<evidence type="ECO:0000256" key="6">
    <source>
        <dbReference type="ARBA" id="ARBA00022801"/>
    </source>
</evidence>
<dbReference type="InterPro" id="IPR004199">
    <property type="entry name" value="B-gal_small/dom_5"/>
</dbReference>
<dbReference type="PROSITE" id="PS00608">
    <property type="entry name" value="GLYCOSYL_HYDROL_F2_2"/>
    <property type="match status" value="1"/>
</dbReference>
<dbReference type="Pfam" id="PF02836">
    <property type="entry name" value="Glyco_hydro_2_C"/>
    <property type="match status" value="1"/>
</dbReference>
<dbReference type="InterPro" id="IPR006101">
    <property type="entry name" value="Glyco_hydro_2"/>
</dbReference>
<dbReference type="SUPFAM" id="SSF51445">
    <property type="entry name" value="(Trans)glycosidases"/>
    <property type="match status" value="1"/>
</dbReference>
<dbReference type="Gene3D" id="2.60.120.260">
    <property type="entry name" value="Galactose-binding domain-like"/>
    <property type="match status" value="1"/>
</dbReference>
<comment type="subunit">
    <text evidence="4">Monomer.</text>
</comment>
<dbReference type="InterPro" id="IPR006104">
    <property type="entry name" value="Glyco_hydro_2_N"/>
</dbReference>
<dbReference type="PROSITE" id="PS00719">
    <property type="entry name" value="GLYCOSYL_HYDROL_F2_1"/>
    <property type="match status" value="1"/>
</dbReference>
<comment type="cofactor">
    <cofactor evidence="2">
        <name>Ca(2+)</name>
        <dbReference type="ChEBI" id="CHEBI:29108"/>
    </cofactor>
</comment>
<dbReference type="InterPro" id="IPR014718">
    <property type="entry name" value="GH-type_carb-bd"/>
</dbReference>
<name>A0ABU3GV87_9SPHI</name>
<dbReference type="SUPFAM" id="SSF49785">
    <property type="entry name" value="Galactose-binding domain-like"/>
    <property type="match status" value="1"/>
</dbReference>
<dbReference type="InterPro" id="IPR011013">
    <property type="entry name" value="Gal_mutarotase_sf_dom"/>
</dbReference>
<keyword evidence="13" id="KW-1185">Reference proteome</keyword>
<dbReference type="PANTHER" id="PTHR46323:SF2">
    <property type="entry name" value="BETA-GALACTOSIDASE"/>
    <property type="match status" value="1"/>
</dbReference>
<evidence type="ECO:0000256" key="2">
    <source>
        <dbReference type="ARBA" id="ARBA00001913"/>
    </source>
</evidence>
<evidence type="ECO:0000256" key="4">
    <source>
        <dbReference type="ARBA" id="ARBA00011245"/>
    </source>
</evidence>
<protein>
    <recommendedName>
        <fullName evidence="5 10">Beta-galactosidase</fullName>
        <ecNumber evidence="5 10">3.2.1.23</ecNumber>
    </recommendedName>
    <alternativeName>
        <fullName evidence="9 10">Lactase</fullName>
    </alternativeName>
</protein>
<evidence type="ECO:0000256" key="5">
    <source>
        <dbReference type="ARBA" id="ARBA00012756"/>
    </source>
</evidence>
<dbReference type="Gene3D" id="2.70.98.10">
    <property type="match status" value="1"/>
</dbReference>
<dbReference type="InterPro" id="IPR036156">
    <property type="entry name" value="Beta-gal/glucu_dom_sf"/>
</dbReference>
<feature type="domain" description="Beta galactosidase small chain/" evidence="11">
    <location>
        <begin position="759"/>
        <end position="1035"/>
    </location>
</feature>
<dbReference type="Pfam" id="PF02837">
    <property type="entry name" value="Glyco_hydro_2_N"/>
    <property type="match status" value="1"/>
</dbReference>
<keyword evidence="7" id="KW-0106">Calcium</keyword>
<dbReference type="EC" id="3.2.1.23" evidence="5 10"/>
<dbReference type="InterPro" id="IPR023230">
    <property type="entry name" value="Glyco_hydro_2_CS"/>
</dbReference>
<evidence type="ECO:0000256" key="8">
    <source>
        <dbReference type="ARBA" id="ARBA00023295"/>
    </source>
</evidence>
<dbReference type="EMBL" id="JAVLVU010000001">
    <property type="protein sequence ID" value="MDT3403684.1"/>
    <property type="molecule type" value="Genomic_DNA"/>
</dbReference>
<dbReference type="InterPro" id="IPR023232">
    <property type="entry name" value="Glyco_hydro_2_AS"/>
</dbReference>
<accession>A0ABU3GV87</accession>
<evidence type="ECO:0000313" key="13">
    <source>
        <dbReference type="Proteomes" id="UP001258315"/>
    </source>
</evidence>
<dbReference type="Gene3D" id="3.20.20.80">
    <property type="entry name" value="Glycosidases"/>
    <property type="match status" value="1"/>
</dbReference>
<reference evidence="13" key="1">
    <citation type="submission" date="2023-07" db="EMBL/GenBank/DDBJ databases">
        <title>Functional and genomic diversity of the sorghum phyllosphere microbiome.</title>
        <authorList>
            <person name="Shade A."/>
        </authorList>
    </citation>
    <scope>NUCLEOTIDE SEQUENCE [LARGE SCALE GENOMIC DNA]</scope>
    <source>
        <strain evidence="13">SORGH_AS_0422</strain>
    </source>
</reference>
<dbReference type="SUPFAM" id="SSF74650">
    <property type="entry name" value="Galactose mutarotase-like"/>
    <property type="match status" value="1"/>
</dbReference>
<dbReference type="InterPro" id="IPR032312">
    <property type="entry name" value="LacZ_4"/>
</dbReference>
<dbReference type="InterPro" id="IPR013783">
    <property type="entry name" value="Ig-like_fold"/>
</dbReference>
<comment type="similarity">
    <text evidence="3 10">Belongs to the glycosyl hydrolase 2 family.</text>
</comment>
<dbReference type="Pfam" id="PF16353">
    <property type="entry name" value="LacZ_4"/>
    <property type="match status" value="1"/>
</dbReference>
<sequence length="1038" mass="117896">MKKHLYLLLMMAGQMAFSQSKNNDWENPGLVDQNKEKPHATFMLFKNEQDVKADDYSKSPWYQSLNGKWKFTYVDKYANRQTDFYRTDLDDKQWKDIPVPSNWEMKGFGTPIYTNITYPYPKNPPFIGENNPVGTYRKTFSVPANWDGKEVILQFGSITGCAFVYVNGKKVGMTKASKSPAEFNVTKYLTKGQNLLAVQVFRWHDGSYLEDQDFWRLSGIERNVFLYALPKLTVWDFFVKADLDVTYTNGLFSADVNLRQFAGNTAKAAAVSVSVFDKAGKPVYSKQLPVTLGTDSLQTVHFDGTVKNPMKWSGESPYLYDCIIALKDAKGAVVNYTGAKIGFRKVEIKDAQLMVNGMPVLVRGVNRHEHDEIEGHVTSKEMMLKDLKMMKAFNVNAVRTCHYPNDPLWYKLCDEYGMYLVDEANIETHGMGAEWQGGFDKSKHPAYLPEWAPAHIDRTKRLVERDKNHASVIIWSLGNECGNGPVFYENYKWIKSRDNTRMVQFEQAGENSNTDIVCPMYPRVGDMKRYADATDKTRPYIMCEYSHAMGNSSGNFQEYFDIIASSKHMQGGFIWDWVDQGMKTKASTGEYFWAYGGDLGGYNLQNDENFCANGLVTPDRMPHPGLYEVKKVYQNVIFTSKNISGGNLHIQNRFDFTNLNQYTFKWELYRNGEKIKEAPFEVNLAPHAQTDVNLKLPMFKSLPGSEYYLVVKAFTKTSTEMLPAGHEIASEQFKYAGDYFAGIKPTGTLKISKDADKLTFESGSITGEFDLKQGRVSRYMQAGKSVLGQFPEPYFWRAPTDNDFGNGMPQKLGIWRSAHANRVVKSVTAGEQTADGVPVKVVYELTGIGVPYTIDYLIQNDGSVKVTSSIDMSGRDLPEMPRFGMRMQLPGYYGNLAYYGRGPFENYSDRNTAAFVGLYKDKVENQYFRGYVRPQESGYKTDVRWLTLTGNEGKGLKIEGIQPICFSALNVSTEALDPGMSKKQQHPTDVRFSKDVFLNIDFAQRGVGGDDSWGALPHKQYRLMDKKYTYSFVIKPVE</sequence>
<evidence type="ECO:0000259" key="11">
    <source>
        <dbReference type="SMART" id="SM01038"/>
    </source>
</evidence>
<dbReference type="Pfam" id="PF02929">
    <property type="entry name" value="Bgal_small_N"/>
    <property type="match status" value="1"/>
</dbReference>
<dbReference type="PRINTS" id="PR00132">
    <property type="entry name" value="GLHYDRLASE2"/>
</dbReference>
<dbReference type="InterPro" id="IPR006102">
    <property type="entry name" value="Ig-like_GH2"/>
</dbReference>
<evidence type="ECO:0000256" key="10">
    <source>
        <dbReference type="RuleBase" id="RU361154"/>
    </source>
</evidence>
<comment type="catalytic activity">
    <reaction evidence="1 10">
        <text>Hydrolysis of terminal non-reducing beta-D-galactose residues in beta-D-galactosides.</text>
        <dbReference type="EC" id="3.2.1.23"/>
    </reaction>
</comment>
<evidence type="ECO:0000313" key="12">
    <source>
        <dbReference type="EMBL" id="MDT3403684.1"/>
    </source>
</evidence>
<gene>
    <name evidence="12" type="ORF">QE417_002756</name>
</gene>
<dbReference type="PANTHER" id="PTHR46323">
    <property type="entry name" value="BETA-GALACTOSIDASE"/>
    <property type="match status" value="1"/>
</dbReference>
<evidence type="ECO:0000256" key="7">
    <source>
        <dbReference type="ARBA" id="ARBA00022837"/>
    </source>
</evidence>
<dbReference type="GO" id="GO:0004565">
    <property type="term" value="F:beta-galactosidase activity"/>
    <property type="evidence" value="ECO:0007669"/>
    <property type="project" value="UniProtKB-EC"/>
</dbReference>
<evidence type="ECO:0000256" key="1">
    <source>
        <dbReference type="ARBA" id="ARBA00001412"/>
    </source>
</evidence>
<dbReference type="InterPro" id="IPR008979">
    <property type="entry name" value="Galactose-bd-like_sf"/>
</dbReference>